<name>A0ABW0QMF9_9GAMM</name>
<gene>
    <name evidence="10" type="ORF">ACFPPA_07990</name>
</gene>
<dbReference type="Proteomes" id="UP001596114">
    <property type="component" value="Unassembled WGS sequence"/>
</dbReference>
<dbReference type="InterPro" id="IPR000748">
    <property type="entry name" value="PsdUridine_synth_RsuA/RluB/E/F"/>
</dbReference>
<dbReference type="EC" id="5.4.99.-" evidence="7"/>
<feature type="compositionally biased region" description="Low complexity" evidence="8">
    <location>
        <begin position="378"/>
        <end position="398"/>
    </location>
</feature>
<dbReference type="InterPro" id="IPR002942">
    <property type="entry name" value="S4_RNA-bd"/>
</dbReference>
<evidence type="ECO:0000256" key="4">
    <source>
        <dbReference type="ARBA" id="ARBA00036944"/>
    </source>
</evidence>
<dbReference type="RefSeq" id="WP_377319001.1">
    <property type="nucleotide sequence ID" value="NZ_JBHSNF010000001.1"/>
</dbReference>
<dbReference type="PROSITE" id="PS01149">
    <property type="entry name" value="PSI_RSU"/>
    <property type="match status" value="1"/>
</dbReference>
<evidence type="ECO:0000256" key="7">
    <source>
        <dbReference type="RuleBase" id="RU003887"/>
    </source>
</evidence>
<dbReference type="Gene3D" id="3.10.290.10">
    <property type="entry name" value="RNA-binding S4 domain"/>
    <property type="match status" value="1"/>
</dbReference>
<evidence type="ECO:0000256" key="2">
    <source>
        <dbReference type="ARBA" id="ARBA00022884"/>
    </source>
</evidence>
<dbReference type="NCBIfam" id="TIGR00093">
    <property type="entry name" value="pseudouridine synthase"/>
    <property type="match status" value="1"/>
</dbReference>
<keyword evidence="11" id="KW-1185">Reference proteome</keyword>
<feature type="compositionally biased region" description="Basic and acidic residues" evidence="8">
    <location>
        <begin position="307"/>
        <end position="335"/>
    </location>
</feature>
<feature type="compositionally biased region" description="Gly residues" evidence="8">
    <location>
        <begin position="500"/>
        <end position="519"/>
    </location>
</feature>
<dbReference type="SUPFAM" id="SSF55174">
    <property type="entry name" value="Alpha-L RNA-binding motif"/>
    <property type="match status" value="1"/>
</dbReference>
<dbReference type="EMBL" id="JBHSNF010000001">
    <property type="protein sequence ID" value="MFC5525683.1"/>
    <property type="molecule type" value="Genomic_DNA"/>
</dbReference>
<feature type="region of interest" description="Disordered" evidence="8">
    <location>
        <begin position="1"/>
        <end position="22"/>
    </location>
</feature>
<comment type="similarity">
    <text evidence="1 7">Belongs to the pseudouridine synthase RsuA family.</text>
</comment>
<evidence type="ECO:0000256" key="3">
    <source>
        <dbReference type="ARBA" id="ARBA00023235"/>
    </source>
</evidence>
<protein>
    <recommendedName>
        <fullName evidence="7">Pseudouridine synthase</fullName>
        <ecNumber evidence="7">5.4.99.-</ecNumber>
    </recommendedName>
</protein>
<dbReference type="Pfam" id="PF01479">
    <property type="entry name" value="S4"/>
    <property type="match status" value="1"/>
</dbReference>
<dbReference type="InterPro" id="IPR036986">
    <property type="entry name" value="S4_RNA-bd_sf"/>
</dbReference>
<organism evidence="10 11">
    <name type="scientific">Rhodanobacter ginsengisoli</name>
    <dbReference type="NCBI Taxonomy" id="418646"/>
    <lineage>
        <taxon>Bacteria</taxon>
        <taxon>Pseudomonadati</taxon>
        <taxon>Pseudomonadota</taxon>
        <taxon>Gammaproteobacteria</taxon>
        <taxon>Lysobacterales</taxon>
        <taxon>Rhodanobacteraceae</taxon>
        <taxon>Rhodanobacter</taxon>
    </lineage>
</organism>
<comment type="catalytic activity">
    <reaction evidence="4">
        <text>uridine(2605) in 23S rRNA = pseudouridine(2605) in 23S rRNA</text>
        <dbReference type="Rhea" id="RHEA:42520"/>
        <dbReference type="Rhea" id="RHEA-COMP:10095"/>
        <dbReference type="Rhea" id="RHEA-COMP:10096"/>
        <dbReference type="ChEBI" id="CHEBI:65314"/>
        <dbReference type="ChEBI" id="CHEBI:65315"/>
        <dbReference type="EC" id="5.4.99.22"/>
    </reaction>
</comment>
<feature type="compositionally biased region" description="Gly residues" evidence="8">
    <location>
        <begin position="471"/>
        <end position="492"/>
    </location>
</feature>
<dbReference type="CDD" id="cd00165">
    <property type="entry name" value="S4"/>
    <property type="match status" value="1"/>
</dbReference>
<evidence type="ECO:0000313" key="10">
    <source>
        <dbReference type="EMBL" id="MFC5525683.1"/>
    </source>
</evidence>
<dbReference type="InterPro" id="IPR018496">
    <property type="entry name" value="PsdUridine_synth_RsuA/RluB_CS"/>
</dbReference>
<evidence type="ECO:0000256" key="8">
    <source>
        <dbReference type="SAM" id="MobiDB-lite"/>
    </source>
</evidence>
<sequence length="519" mass="55577">MTAPQKSVLSLKREPRTDSDAPALEERLHKVLANAGLGSRRMLEQRIQSGEVELNGAPAEIGMSVKAGDRVVMDGKQFVVATDSRDETEVLVYHKPEGVLTTRDDPEGRPTVFEQLPRLKGARWVAVGRLDINTTGLLLLTTDGELANALMHPKSGLEREYLCRVHGEVPDEIIERLKAGVELDDGPARFDEIAVISCGGSHSWFRVVIREGRNREVRRLWDSQGFLVSRLKRIRYGKIELPRNLRRGECESLDAEAVKQLRQTTGLGAPQPVLTLSPVLHQRRANRSVTEYRPERGAGTAWTGGQDEARELRAYDRIREEPTRGRKPPRRDGKEVNGNVARPERGAGGGRGRRVAPGQELPSVRTWFAGENRDGSSRPGAPRGNTGAGAGNRRPAGGKPFGARPGGEGRPAGAPYSGFGGESRGAASGNRSPAGRPAHAGRPQGQGQGQGNRPAHGNQARPQGQAAGRPQGQGGNRPQGAGRPQGQGGNRSQGGARPQGHGGGRPPGRGGGGNRSGNR</sequence>
<dbReference type="PANTHER" id="PTHR47683">
    <property type="entry name" value="PSEUDOURIDINE SYNTHASE FAMILY PROTEIN-RELATED"/>
    <property type="match status" value="1"/>
</dbReference>
<evidence type="ECO:0000256" key="5">
    <source>
        <dbReference type="ARBA" id="ARBA00037383"/>
    </source>
</evidence>
<comment type="caution">
    <text evidence="10">The sequence shown here is derived from an EMBL/GenBank/DDBJ whole genome shotgun (WGS) entry which is preliminary data.</text>
</comment>
<dbReference type="PROSITE" id="PS50889">
    <property type="entry name" value="S4"/>
    <property type="match status" value="1"/>
</dbReference>
<dbReference type="InterPro" id="IPR020103">
    <property type="entry name" value="PsdUridine_synth_cat_dom_sf"/>
</dbReference>
<dbReference type="SUPFAM" id="SSF55120">
    <property type="entry name" value="Pseudouridine synthase"/>
    <property type="match status" value="1"/>
</dbReference>
<feature type="domain" description="RNA-binding S4" evidence="9">
    <location>
        <begin position="26"/>
        <end position="85"/>
    </location>
</feature>
<feature type="compositionally biased region" description="Basic and acidic residues" evidence="8">
    <location>
        <begin position="11"/>
        <end position="22"/>
    </location>
</feature>
<comment type="function">
    <text evidence="5">Responsible for synthesis of pseudouridine from uracil-2605 in 23S ribosomal RNA.</text>
</comment>
<dbReference type="InterPro" id="IPR006145">
    <property type="entry name" value="PsdUridine_synth_RsuA/RluA"/>
</dbReference>
<dbReference type="Pfam" id="PF00849">
    <property type="entry name" value="PseudoU_synth_2"/>
    <property type="match status" value="1"/>
</dbReference>
<keyword evidence="2 6" id="KW-0694">RNA-binding</keyword>
<evidence type="ECO:0000256" key="1">
    <source>
        <dbReference type="ARBA" id="ARBA00008348"/>
    </source>
</evidence>
<dbReference type="SMART" id="SM00363">
    <property type="entry name" value="S4"/>
    <property type="match status" value="1"/>
</dbReference>
<feature type="region of interest" description="Disordered" evidence="8">
    <location>
        <begin position="285"/>
        <end position="519"/>
    </location>
</feature>
<dbReference type="PANTHER" id="PTHR47683:SF3">
    <property type="entry name" value="RIBOSOMAL LARGE SUBUNIT PSEUDOURIDINE SYNTHASE B"/>
    <property type="match status" value="1"/>
</dbReference>
<evidence type="ECO:0000313" key="11">
    <source>
        <dbReference type="Proteomes" id="UP001596114"/>
    </source>
</evidence>
<proteinExistence type="inferred from homology"/>
<evidence type="ECO:0000259" key="9">
    <source>
        <dbReference type="SMART" id="SM00363"/>
    </source>
</evidence>
<keyword evidence="3 7" id="KW-0413">Isomerase</keyword>
<dbReference type="Gene3D" id="3.30.2350.10">
    <property type="entry name" value="Pseudouridine synthase"/>
    <property type="match status" value="1"/>
</dbReference>
<accession>A0ABW0QMF9</accession>
<reference evidence="11" key="1">
    <citation type="journal article" date="2019" name="Int. J. Syst. Evol. Microbiol.">
        <title>The Global Catalogue of Microorganisms (GCM) 10K type strain sequencing project: providing services to taxonomists for standard genome sequencing and annotation.</title>
        <authorList>
            <consortium name="The Broad Institute Genomics Platform"/>
            <consortium name="The Broad Institute Genome Sequencing Center for Infectious Disease"/>
            <person name="Wu L."/>
            <person name="Ma J."/>
        </authorList>
    </citation>
    <scope>NUCLEOTIDE SEQUENCE [LARGE SCALE GENOMIC DNA]</scope>
    <source>
        <strain evidence="11">CGMCC 1.16619</strain>
    </source>
</reference>
<evidence type="ECO:0000256" key="6">
    <source>
        <dbReference type="PROSITE-ProRule" id="PRU00182"/>
    </source>
</evidence>
<feature type="compositionally biased region" description="Low complexity" evidence="8">
    <location>
        <begin position="457"/>
        <end position="470"/>
    </location>
</feature>
<dbReference type="InterPro" id="IPR050343">
    <property type="entry name" value="RsuA_PseudoU_synthase"/>
</dbReference>